<accession>A0AAW1NJT7</accession>
<evidence type="ECO:0000313" key="2">
    <source>
        <dbReference type="Proteomes" id="UP001458880"/>
    </source>
</evidence>
<dbReference type="Proteomes" id="UP001458880">
    <property type="component" value="Unassembled WGS sequence"/>
</dbReference>
<name>A0AAW1NJT7_POPJA</name>
<evidence type="ECO:0008006" key="3">
    <source>
        <dbReference type="Google" id="ProtNLM"/>
    </source>
</evidence>
<reference evidence="1 2" key="1">
    <citation type="journal article" date="2024" name="BMC Genomics">
        <title>De novo assembly and annotation of Popillia japonica's genome with initial clues to its potential as an invasive pest.</title>
        <authorList>
            <person name="Cucini C."/>
            <person name="Boschi S."/>
            <person name="Funari R."/>
            <person name="Cardaioli E."/>
            <person name="Iannotti N."/>
            <person name="Marturano G."/>
            <person name="Paoli F."/>
            <person name="Bruttini M."/>
            <person name="Carapelli A."/>
            <person name="Frati F."/>
            <person name="Nardi F."/>
        </authorList>
    </citation>
    <scope>NUCLEOTIDE SEQUENCE [LARGE SCALE GENOMIC DNA]</scope>
    <source>
        <strain evidence="1">DMR45628</strain>
    </source>
</reference>
<proteinExistence type="predicted"/>
<keyword evidence="2" id="KW-1185">Reference proteome</keyword>
<gene>
    <name evidence="1" type="ORF">QE152_g253</name>
</gene>
<dbReference type="EMBL" id="JASPKY010000002">
    <property type="protein sequence ID" value="KAK9758964.1"/>
    <property type="molecule type" value="Genomic_DNA"/>
</dbReference>
<evidence type="ECO:0000313" key="1">
    <source>
        <dbReference type="EMBL" id="KAK9758964.1"/>
    </source>
</evidence>
<organism evidence="1 2">
    <name type="scientific">Popillia japonica</name>
    <name type="common">Japanese beetle</name>
    <dbReference type="NCBI Taxonomy" id="7064"/>
    <lineage>
        <taxon>Eukaryota</taxon>
        <taxon>Metazoa</taxon>
        <taxon>Ecdysozoa</taxon>
        <taxon>Arthropoda</taxon>
        <taxon>Hexapoda</taxon>
        <taxon>Insecta</taxon>
        <taxon>Pterygota</taxon>
        <taxon>Neoptera</taxon>
        <taxon>Endopterygota</taxon>
        <taxon>Coleoptera</taxon>
        <taxon>Polyphaga</taxon>
        <taxon>Scarabaeiformia</taxon>
        <taxon>Scarabaeidae</taxon>
        <taxon>Rutelinae</taxon>
        <taxon>Popillia</taxon>
    </lineage>
</organism>
<comment type="caution">
    <text evidence="1">The sequence shown here is derived from an EMBL/GenBank/DDBJ whole genome shotgun (WGS) entry which is preliminary data.</text>
</comment>
<sequence>MSNLAVIALNAQAYIADLPQTFEESQNRPDRDYWLKAIEIELKAHEANKTWTLVDTQKVQFCRWIFRIKRNENGMIERYKARLVAKG</sequence>
<protein>
    <recommendedName>
        <fullName evidence="3">Polyprotein</fullName>
    </recommendedName>
</protein>
<dbReference type="AlphaFoldDB" id="A0AAW1NJT7"/>